<dbReference type="CDD" id="cd06445">
    <property type="entry name" value="ATase"/>
    <property type="match status" value="1"/>
</dbReference>
<feature type="binding site" evidence="13">
    <location>
        <position position="78"/>
    </location>
    <ligand>
        <name>Zn(2+)</name>
        <dbReference type="ChEBI" id="CHEBI:29105"/>
    </ligand>
</feature>
<dbReference type="PROSITE" id="PS01124">
    <property type="entry name" value="HTH_ARAC_FAMILY_2"/>
    <property type="match status" value="1"/>
</dbReference>
<reference evidence="15 16" key="1">
    <citation type="submission" date="2020-12" db="EMBL/GenBank/DDBJ databases">
        <title>Revised draft genomes of Rhodomicrobium vannielii ATCC 17100 and Rhodomicrobium udaipurense JA643.</title>
        <authorList>
            <person name="Conners E.M."/>
            <person name="Davenport E.J."/>
            <person name="Bose A."/>
        </authorList>
    </citation>
    <scope>NUCLEOTIDE SEQUENCE [LARGE SCALE GENOMIC DNA]</scope>
    <source>
        <strain evidence="15 16">JA643</strain>
    </source>
</reference>
<dbReference type="SUPFAM" id="SSF46767">
    <property type="entry name" value="Methylated DNA-protein cysteine methyltransferase, C-terminal domain"/>
    <property type="match status" value="1"/>
</dbReference>
<dbReference type="FunFam" id="1.10.10.10:FF:000214">
    <property type="entry name" value="Methylated-DNA--protein-cysteine methyltransferase"/>
    <property type="match status" value="1"/>
</dbReference>
<accession>A0A8I1GGC9</accession>
<dbReference type="InterPro" id="IPR014048">
    <property type="entry name" value="MethylDNA_cys_MeTrfase_DNA-bd"/>
</dbReference>
<sequence length="355" mass="38134">MTLAARPVFDRDLWERDCWARLEQREGDADRAFVYGVVSTGVYCRPGCPSRLPRRENVRFFADAAEARRAGFRACLRCDPDGASRAEREAALAAKAVALIESAEGRPDFDAIARSCDMSRHHFHRMFKAATSMTPGSYFAAIKKRRALDSLGQGESVTTAIAAAGYGSPSRFYEGVADLGARPSALSRGGAGEHIRFTVAACSLGVVLVAATQKGICAIELGDDADALATGFQRRFARACLAEDAAFSQAVADVVALVEEPSRAFALPLDVRGTVFQERIWRLLREIPPGETMTYGELAAKAGCPSAFRAVARACASNAIAVAIPCHRVVGKGGALTGYRWGVERKAALLKREGR</sequence>
<dbReference type="Pfam" id="PF02805">
    <property type="entry name" value="Ada_Zn_binding"/>
    <property type="match status" value="1"/>
</dbReference>
<dbReference type="InterPro" id="IPR008332">
    <property type="entry name" value="MethylG_MeTrfase_N"/>
</dbReference>
<comment type="similarity">
    <text evidence="2">Belongs to the MGMT family.</text>
</comment>
<feature type="active site" description="Nucleophile; methyl group acceptor from either O6-methylguanine or O4-methylthymine" evidence="12">
    <location>
        <position position="326"/>
    </location>
</feature>
<evidence type="ECO:0000256" key="7">
    <source>
        <dbReference type="ARBA" id="ARBA00023015"/>
    </source>
</evidence>
<dbReference type="EC" id="2.1.1.63" evidence="3"/>
<feature type="binding site" evidence="13">
    <location>
        <position position="44"/>
    </location>
    <ligand>
        <name>Zn(2+)</name>
        <dbReference type="ChEBI" id="CHEBI:29105"/>
    </ligand>
</feature>
<dbReference type="Pfam" id="PF12833">
    <property type="entry name" value="HTH_18"/>
    <property type="match status" value="1"/>
</dbReference>
<dbReference type="InterPro" id="IPR035451">
    <property type="entry name" value="Ada-like_dom_sf"/>
</dbReference>
<evidence type="ECO:0000256" key="8">
    <source>
        <dbReference type="ARBA" id="ARBA00023159"/>
    </source>
</evidence>
<proteinExistence type="inferred from homology"/>
<keyword evidence="16" id="KW-1185">Reference proteome</keyword>
<dbReference type="InterPro" id="IPR016221">
    <property type="entry name" value="Bifunct_regulatory_prot_Ada"/>
</dbReference>
<evidence type="ECO:0000256" key="10">
    <source>
        <dbReference type="ARBA" id="ARBA00023204"/>
    </source>
</evidence>
<dbReference type="PANTHER" id="PTHR10815:SF14">
    <property type="entry name" value="BIFUNCTIONAL TRANSCRIPTIONAL ACTIVATOR_DNA REPAIR ENZYME ADA"/>
    <property type="match status" value="1"/>
</dbReference>
<dbReference type="NCBIfam" id="TIGR00589">
    <property type="entry name" value="ogt"/>
    <property type="match status" value="1"/>
</dbReference>
<dbReference type="Pfam" id="PF02870">
    <property type="entry name" value="Methyltransf_1N"/>
    <property type="match status" value="1"/>
</dbReference>
<dbReference type="Pfam" id="PF01035">
    <property type="entry name" value="DNA_binding_1"/>
    <property type="match status" value="1"/>
</dbReference>
<dbReference type="InterPro" id="IPR036631">
    <property type="entry name" value="MGMT_N_sf"/>
</dbReference>
<dbReference type="GO" id="GO:0006281">
    <property type="term" value="P:DNA repair"/>
    <property type="evidence" value="ECO:0007669"/>
    <property type="project" value="UniProtKB-KW"/>
</dbReference>
<evidence type="ECO:0000256" key="5">
    <source>
        <dbReference type="ARBA" id="ARBA00022679"/>
    </source>
</evidence>
<keyword evidence="8" id="KW-0010">Activator</keyword>
<dbReference type="InterPro" id="IPR036388">
    <property type="entry name" value="WH-like_DNA-bd_sf"/>
</dbReference>
<evidence type="ECO:0000313" key="16">
    <source>
        <dbReference type="Proteomes" id="UP000623250"/>
    </source>
</evidence>
<evidence type="ECO:0000256" key="1">
    <source>
        <dbReference type="ARBA" id="ARBA00001286"/>
    </source>
</evidence>
<dbReference type="AlphaFoldDB" id="A0A8I1GGC9"/>
<evidence type="ECO:0000256" key="6">
    <source>
        <dbReference type="ARBA" id="ARBA00022763"/>
    </source>
</evidence>
<dbReference type="InterPro" id="IPR001497">
    <property type="entry name" value="MethylDNA_cys_MeTrfase_AS"/>
</dbReference>
<dbReference type="GO" id="GO:0003908">
    <property type="term" value="F:methylated-DNA-[protein]-cysteine S-methyltransferase activity"/>
    <property type="evidence" value="ECO:0007669"/>
    <property type="project" value="UniProtKB-EC"/>
</dbReference>
<dbReference type="Gene3D" id="1.10.10.60">
    <property type="entry name" value="Homeodomain-like"/>
    <property type="match status" value="1"/>
</dbReference>
<evidence type="ECO:0000313" key="15">
    <source>
        <dbReference type="EMBL" id="MBJ7544334.1"/>
    </source>
</evidence>
<keyword evidence="13" id="KW-0862">Zinc</keyword>
<dbReference type="PANTHER" id="PTHR10815">
    <property type="entry name" value="METHYLATED-DNA--PROTEIN-CYSTEINE METHYLTRANSFERASE"/>
    <property type="match status" value="1"/>
</dbReference>
<dbReference type="InterPro" id="IPR009057">
    <property type="entry name" value="Homeodomain-like_sf"/>
</dbReference>
<evidence type="ECO:0000256" key="3">
    <source>
        <dbReference type="ARBA" id="ARBA00011918"/>
    </source>
</evidence>
<dbReference type="RefSeq" id="WP_037241893.1">
    <property type="nucleotide sequence ID" value="NZ_JAEMUK010000078.1"/>
</dbReference>
<keyword evidence="13" id="KW-0479">Metal-binding</keyword>
<feature type="binding site" evidence="13">
    <location>
        <position position="48"/>
    </location>
    <ligand>
        <name>Zn(2+)</name>
        <dbReference type="ChEBI" id="CHEBI:29105"/>
    </ligand>
</feature>
<dbReference type="PIRSF" id="PIRSF000409">
    <property type="entry name" value="Ada"/>
    <property type="match status" value="1"/>
</dbReference>
<comment type="cofactor">
    <cofactor evidence="13">
        <name>Zn(2+)</name>
        <dbReference type="ChEBI" id="CHEBI:29105"/>
    </cofactor>
    <text evidence="13">Binds 1 zinc ion per subunit.</text>
</comment>
<comment type="caution">
    <text evidence="15">The sequence shown here is derived from an EMBL/GenBank/DDBJ whole genome shotgun (WGS) entry which is preliminary data.</text>
</comment>
<dbReference type="Gene3D" id="1.10.10.10">
    <property type="entry name" value="Winged helix-like DNA-binding domain superfamily/Winged helix DNA-binding domain"/>
    <property type="match status" value="1"/>
</dbReference>
<dbReference type="GO" id="GO:0043565">
    <property type="term" value="F:sequence-specific DNA binding"/>
    <property type="evidence" value="ECO:0007669"/>
    <property type="project" value="InterPro"/>
</dbReference>
<protein>
    <recommendedName>
        <fullName evidence="3">methylated-DNA--[protein]-cysteine S-methyltransferase</fullName>
        <ecNumber evidence="3">2.1.1.63</ecNumber>
    </recommendedName>
</protein>
<dbReference type="EMBL" id="JAEMUK010000078">
    <property type="protein sequence ID" value="MBJ7544334.1"/>
    <property type="molecule type" value="Genomic_DNA"/>
</dbReference>
<comment type="catalytic activity">
    <reaction evidence="11">
        <text>a 6-O-methyl-2'-deoxyguanosine in DNA + L-cysteinyl-[protein] = S-methyl-L-cysteinyl-[protein] + a 2'-deoxyguanosine in DNA</text>
        <dbReference type="Rhea" id="RHEA:24000"/>
        <dbReference type="Rhea" id="RHEA-COMP:10131"/>
        <dbReference type="Rhea" id="RHEA-COMP:10132"/>
        <dbReference type="Rhea" id="RHEA-COMP:11367"/>
        <dbReference type="Rhea" id="RHEA-COMP:11368"/>
        <dbReference type="ChEBI" id="CHEBI:29950"/>
        <dbReference type="ChEBI" id="CHEBI:82612"/>
        <dbReference type="ChEBI" id="CHEBI:85445"/>
        <dbReference type="ChEBI" id="CHEBI:85448"/>
        <dbReference type="EC" id="2.1.1.63"/>
    </reaction>
</comment>
<feature type="domain" description="HTH araC/xylS-type" evidence="14">
    <location>
        <begin position="94"/>
        <end position="172"/>
    </location>
</feature>
<organism evidence="15 16">
    <name type="scientific">Rhodomicrobium udaipurense</name>
    <dbReference type="NCBI Taxonomy" id="1202716"/>
    <lineage>
        <taxon>Bacteria</taxon>
        <taxon>Pseudomonadati</taxon>
        <taxon>Pseudomonadota</taxon>
        <taxon>Alphaproteobacteria</taxon>
        <taxon>Hyphomicrobiales</taxon>
        <taxon>Hyphomicrobiaceae</taxon>
        <taxon>Rhodomicrobium</taxon>
    </lineage>
</organism>
<evidence type="ECO:0000256" key="13">
    <source>
        <dbReference type="PIRSR" id="PIRSR000409-3"/>
    </source>
</evidence>
<keyword evidence="9" id="KW-0804">Transcription</keyword>
<evidence type="ECO:0000256" key="9">
    <source>
        <dbReference type="ARBA" id="ARBA00023163"/>
    </source>
</evidence>
<evidence type="ECO:0000256" key="2">
    <source>
        <dbReference type="ARBA" id="ARBA00008711"/>
    </source>
</evidence>
<dbReference type="InterPro" id="IPR018060">
    <property type="entry name" value="HTH_AraC"/>
</dbReference>
<dbReference type="Proteomes" id="UP000623250">
    <property type="component" value="Unassembled WGS sequence"/>
</dbReference>
<dbReference type="InterPro" id="IPR004026">
    <property type="entry name" value="Ada_DNA_repair_Zn-bd"/>
</dbReference>
<dbReference type="SUPFAM" id="SSF57884">
    <property type="entry name" value="Ada DNA repair protein, N-terminal domain (N-Ada 10)"/>
    <property type="match status" value="1"/>
</dbReference>
<keyword evidence="6" id="KW-0227">DNA damage</keyword>
<dbReference type="InterPro" id="IPR036217">
    <property type="entry name" value="MethylDNA_cys_MeTrfase_DNAb"/>
</dbReference>
<feature type="binding site" evidence="13">
    <location>
        <position position="75"/>
    </location>
    <ligand>
        <name>Zn(2+)</name>
        <dbReference type="ChEBI" id="CHEBI:29105"/>
    </ligand>
</feature>
<evidence type="ECO:0000256" key="4">
    <source>
        <dbReference type="ARBA" id="ARBA00022603"/>
    </source>
</evidence>
<comment type="catalytic activity">
    <reaction evidence="1">
        <text>a 4-O-methyl-thymidine in DNA + L-cysteinyl-[protein] = a thymidine in DNA + S-methyl-L-cysteinyl-[protein]</text>
        <dbReference type="Rhea" id="RHEA:53428"/>
        <dbReference type="Rhea" id="RHEA-COMP:10131"/>
        <dbReference type="Rhea" id="RHEA-COMP:10132"/>
        <dbReference type="Rhea" id="RHEA-COMP:13555"/>
        <dbReference type="Rhea" id="RHEA-COMP:13556"/>
        <dbReference type="ChEBI" id="CHEBI:29950"/>
        <dbReference type="ChEBI" id="CHEBI:82612"/>
        <dbReference type="ChEBI" id="CHEBI:137386"/>
        <dbReference type="ChEBI" id="CHEBI:137387"/>
        <dbReference type="EC" id="2.1.1.63"/>
    </reaction>
</comment>
<dbReference type="PROSITE" id="PS00374">
    <property type="entry name" value="MGMT"/>
    <property type="match status" value="1"/>
</dbReference>
<dbReference type="Gene3D" id="3.30.160.70">
    <property type="entry name" value="Methylated DNA-protein cysteine methyltransferase domain"/>
    <property type="match status" value="1"/>
</dbReference>
<feature type="active site" description="Nucleophile; methyl group acceptor from methylphosphotriester" evidence="12">
    <location>
        <position position="44"/>
    </location>
</feature>
<gene>
    <name evidence="15" type="primary">ada</name>
    <name evidence="15" type="ORF">JDN41_12335</name>
</gene>
<dbReference type="SUPFAM" id="SSF46689">
    <property type="entry name" value="Homeodomain-like"/>
    <property type="match status" value="1"/>
</dbReference>
<keyword evidence="10" id="KW-0234">DNA repair</keyword>
<keyword evidence="15" id="KW-0238">DNA-binding</keyword>
<dbReference type="GO" id="GO:0003700">
    <property type="term" value="F:DNA-binding transcription factor activity"/>
    <property type="evidence" value="ECO:0007669"/>
    <property type="project" value="InterPro"/>
</dbReference>
<dbReference type="GO" id="GO:0008270">
    <property type="term" value="F:zinc ion binding"/>
    <property type="evidence" value="ECO:0007669"/>
    <property type="project" value="InterPro"/>
</dbReference>
<dbReference type="GO" id="GO:0032259">
    <property type="term" value="P:methylation"/>
    <property type="evidence" value="ECO:0007669"/>
    <property type="project" value="UniProtKB-KW"/>
</dbReference>
<evidence type="ECO:0000256" key="11">
    <source>
        <dbReference type="ARBA" id="ARBA00049348"/>
    </source>
</evidence>
<dbReference type="Gene3D" id="3.40.10.10">
    <property type="entry name" value="DNA Methylphosphotriester Repair Domain"/>
    <property type="match status" value="1"/>
</dbReference>
<keyword evidence="4 15" id="KW-0489">Methyltransferase</keyword>
<dbReference type="SUPFAM" id="SSF53155">
    <property type="entry name" value="Methylated DNA-protein cysteine methyltransferase domain"/>
    <property type="match status" value="1"/>
</dbReference>
<dbReference type="SMART" id="SM00342">
    <property type="entry name" value="HTH_ARAC"/>
    <property type="match status" value="1"/>
</dbReference>
<keyword evidence="7" id="KW-0805">Transcription regulation</keyword>
<evidence type="ECO:0000256" key="12">
    <source>
        <dbReference type="PIRSR" id="PIRSR000409-1"/>
    </source>
</evidence>
<dbReference type="NCBIfam" id="NF011964">
    <property type="entry name" value="PRK15435.1"/>
    <property type="match status" value="1"/>
</dbReference>
<keyword evidence="5 15" id="KW-0808">Transferase</keyword>
<evidence type="ECO:0000259" key="14">
    <source>
        <dbReference type="PROSITE" id="PS01124"/>
    </source>
</evidence>
<name>A0A8I1GGC9_9HYPH</name>